<protein>
    <submittedName>
        <fullName evidence="2">Uncharacterized protein</fullName>
    </submittedName>
</protein>
<dbReference type="AlphaFoldDB" id="A0A167I513"/>
<feature type="compositionally biased region" description="Polar residues" evidence="1">
    <location>
        <begin position="182"/>
        <end position="192"/>
    </location>
</feature>
<dbReference type="Proteomes" id="UP000076738">
    <property type="component" value="Unassembled WGS sequence"/>
</dbReference>
<reference evidence="2 3" key="1">
    <citation type="journal article" date="2016" name="Mol. Biol. Evol.">
        <title>Comparative Genomics of Early-Diverging Mushroom-Forming Fungi Provides Insights into the Origins of Lignocellulose Decay Capabilities.</title>
        <authorList>
            <person name="Nagy L.G."/>
            <person name="Riley R."/>
            <person name="Tritt A."/>
            <person name="Adam C."/>
            <person name="Daum C."/>
            <person name="Floudas D."/>
            <person name="Sun H."/>
            <person name="Yadav J.S."/>
            <person name="Pangilinan J."/>
            <person name="Larsson K.H."/>
            <person name="Matsuura K."/>
            <person name="Barry K."/>
            <person name="Labutti K."/>
            <person name="Kuo R."/>
            <person name="Ohm R.A."/>
            <person name="Bhattacharya S.S."/>
            <person name="Shirouzu T."/>
            <person name="Yoshinaga Y."/>
            <person name="Martin F.M."/>
            <person name="Grigoriev I.V."/>
            <person name="Hibbett D.S."/>
        </authorList>
    </citation>
    <scope>NUCLEOTIDE SEQUENCE [LARGE SCALE GENOMIC DNA]</scope>
    <source>
        <strain evidence="2 3">TUFC12733</strain>
    </source>
</reference>
<gene>
    <name evidence="2" type="ORF">CALVIDRAFT_541130</name>
</gene>
<name>A0A167I513_CALVF</name>
<evidence type="ECO:0000313" key="3">
    <source>
        <dbReference type="Proteomes" id="UP000076738"/>
    </source>
</evidence>
<sequence>MTSALSTPLDGVWMQDTIKALIAVHAAHLRFISHHRWSDDLNGSLVPVHTLYEMKASLPPAADEMPTATAAPVWLATSQFKSAYTAGFTYEGALPGTPSTPSSDGRTSLPRAIPAPYRITATYIAHPAPAGHIPFGAQRDFGQGILGWSHSVGDVDSDWHMSCQTPAPLSWWPDADEERTFPDNSTDVQSTGHAAASEYGN</sequence>
<proteinExistence type="predicted"/>
<accession>A0A167I513</accession>
<keyword evidence="3" id="KW-1185">Reference proteome</keyword>
<evidence type="ECO:0000313" key="2">
    <source>
        <dbReference type="EMBL" id="KZO92307.1"/>
    </source>
</evidence>
<evidence type="ECO:0000256" key="1">
    <source>
        <dbReference type="SAM" id="MobiDB-lite"/>
    </source>
</evidence>
<organism evidence="2 3">
    <name type="scientific">Calocera viscosa (strain TUFC12733)</name>
    <dbReference type="NCBI Taxonomy" id="1330018"/>
    <lineage>
        <taxon>Eukaryota</taxon>
        <taxon>Fungi</taxon>
        <taxon>Dikarya</taxon>
        <taxon>Basidiomycota</taxon>
        <taxon>Agaricomycotina</taxon>
        <taxon>Dacrymycetes</taxon>
        <taxon>Dacrymycetales</taxon>
        <taxon>Dacrymycetaceae</taxon>
        <taxon>Calocera</taxon>
    </lineage>
</organism>
<feature type="region of interest" description="Disordered" evidence="1">
    <location>
        <begin position="169"/>
        <end position="201"/>
    </location>
</feature>
<dbReference type="EMBL" id="KV417312">
    <property type="protein sequence ID" value="KZO92307.1"/>
    <property type="molecule type" value="Genomic_DNA"/>
</dbReference>